<protein>
    <submittedName>
        <fullName evidence="1">Uncharacterized protein</fullName>
    </submittedName>
</protein>
<accession>A0A149TY35</accession>
<organism evidence="1 2">
    <name type="scientific">Acetobacter tropicalis</name>
    <dbReference type="NCBI Taxonomy" id="104102"/>
    <lineage>
        <taxon>Bacteria</taxon>
        <taxon>Pseudomonadati</taxon>
        <taxon>Pseudomonadota</taxon>
        <taxon>Alphaproteobacteria</taxon>
        <taxon>Acetobacterales</taxon>
        <taxon>Acetobacteraceae</taxon>
        <taxon>Acetobacter</taxon>
    </lineage>
</organism>
<dbReference type="RefSeq" id="WP_061488023.1">
    <property type="nucleotide sequence ID" value="NZ_LHZT01000117.1"/>
</dbReference>
<dbReference type="Proteomes" id="UP000075411">
    <property type="component" value="Unassembled WGS sequence"/>
</dbReference>
<dbReference type="AlphaFoldDB" id="A0A149TY35"/>
<dbReference type="OrthoDB" id="7283809at2"/>
<sequence length="61" mass="6734">MNSRKFKRLDAQIAYPWPVEAQMPDDVSGMDVSETIYGPGPDQYGTLGGFVLGRNELGDEI</sequence>
<comment type="caution">
    <text evidence="1">The sequence shown here is derived from an EMBL/GenBank/DDBJ whole genome shotgun (WGS) entry which is preliminary data.</text>
</comment>
<evidence type="ECO:0000313" key="1">
    <source>
        <dbReference type="EMBL" id="KXV58007.1"/>
    </source>
</evidence>
<dbReference type="PATRIC" id="fig|104102.12.peg.2288"/>
<name>A0A149TY35_9PROT</name>
<evidence type="ECO:0000313" key="2">
    <source>
        <dbReference type="Proteomes" id="UP000075411"/>
    </source>
</evidence>
<proteinExistence type="predicted"/>
<reference evidence="1 2" key="1">
    <citation type="submission" date="2015-06" db="EMBL/GenBank/DDBJ databases">
        <title>Improved classification and identification of acetic acid bacteria using matrix-assisted laser desorption/ionization time-of-flight mass spectrometry; Gluconobacter nephelii and Gluconobacter uchimurae are later heterotypic synonyms of Gluconobacter japonicus and Gluconobacter oxydans, respectively.</title>
        <authorList>
            <person name="Li L."/>
            <person name="Cleenwerck I."/>
            <person name="De Vuyst L."/>
            <person name="Vandamme P."/>
        </authorList>
    </citation>
    <scope>NUCLEOTIDE SEQUENCE [LARGE SCALE GENOMIC DNA]</scope>
    <source>
        <strain evidence="1 2">LMG 1663</strain>
    </source>
</reference>
<gene>
    <name evidence="1" type="ORF">AD947_07405</name>
</gene>
<dbReference type="EMBL" id="LHZT01000117">
    <property type="protein sequence ID" value="KXV58007.1"/>
    <property type="molecule type" value="Genomic_DNA"/>
</dbReference>